<reference evidence="2 3" key="1">
    <citation type="submission" date="2016-10" db="EMBL/GenBank/DDBJ databases">
        <authorList>
            <person name="de Groot N.N."/>
        </authorList>
    </citation>
    <scope>NUCLEOTIDE SEQUENCE [LARGE SCALE GENOMIC DNA]</scope>
    <source>
        <strain evidence="2 3">DSM 1041</strain>
    </source>
</reference>
<protein>
    <submittedName>
        <fullName evidence="2">Uncharacterized protein</fullName>
    </submittedName>
</protein>
<dbReference type="AlphaFoldDB" id="A0A1H6XAH8"/>
<feature type="region of interest" description="Disordered" evidence="1">
    <location>
        <begin position="209"/>
        <end position="232"/>
    </location>
</feature>
<dbReference type="STRING" id="170623.SAMN04244579_03534"/>
<evidence type="ECO:0000313" key="2">
    <source>
        <dbReference type="EMBL" id="SEJ21832.1"/>
    </source>
</evidence>
<organism evidence="2 3">
    <name type="scientific">Azotobacter beijerinckii</name>
    <dbReference type="NCBI Taxonomy" id="170623"/>
    <lineage>
        <taxon>Bacteria</taxon>
        <taxon>Pseudomonadati</taxon>
        <taxon>Pseudomonadota</taxon>
        <taxon>Gammaproteobacteria</taxon>
        <taxon>Pseudomonadales</taxon>
        <taxon>Pseudomonadaceae</taxon>
        <taxon>Azotobacter</taxon>
    </lineage>
</organism>
<evidence type="ECO:0000256" key="1">
    <source>
        <dbReference type="SAM" id="MobiDB-lite"/>
    </source>
</evidence>
<gene>
    <name evidence="2" type="ORF">SAMN04244579_03534</name>
</gene>
<dbReference type="Proteomes" id="UP000199005">
    <property type="component" value="Unassembled WGS sequence"/>
</dbReference>
<feature type="region of interest" description="Disordered" evidence="1">
    <location>
        <begin position="78"/>
        <end position="97"/>
    </location>
</feature>
<sequence length="316" mass="33837">MGLESPSPGRGRTTRSVSSLSRSLGCFLGSPLELSRYIFLKNQIDRIQRRLQGRSAQGQASALALSGSVPETFCGIGCRPAPPGTSRTAKPSTAPRRFRRTSPDVLRVRFNRLSGCWTPPTPRGAMPVSGSGVIPHPSDCRRRRAGAMPAWPNAADGPQAMAREEHGQTAGGHRRGLPPCAYRSATPRRNQRVAASATARPLTGSVVWTTRGRGREGGTWEPAPVGVAPGGGPDFGERLARLTSSVKATIRARKTRALLNMRCIRLSLRPQPDSALASGRPYCAANVEKFWRLPAAPCRRAGGAALMKASRRPVLP</sequence>
<accession>A0A1H6XAH8</accession>
<name>A0A1H6XAH8_9GAMM</name>
<proteinExistence type="predicted"/>
<dbReference type="EMBL" id="FNYO01000053">
    <property type="protein sequence ID" value="SEJ21832.1"/>
    <property type="molecule type" value="Genomic_DNA"/>
</dbReference>
<evidence type="ECO:0000313" key="3">
    <source>
        <dbReference type="Proteomes" id="UP000199005"/>
    </source>
</evidence>